<dbReference type="InterPro" id="IPR005046">
    <property type="entry name" value="DUF285"/>
</dbReference>
<organism evidence="3 4">
    <name type="scientific">Thalassiosira oceanica</name>
    <name type="common">Marine diatom</name>
    <dbReference type="NCBI Taxonomy" id="159749"/>
    <lineage>
        <taxon>Eukaryota</taxon>
        <taxon>Sar</taxon>
        <taxon>Stramenopiles</taxon>
        <taxon>Ochrophyta</taxon>
        <taxon>Bacillariophyta</taxon>
        <taxon>Coscinodiscophyceae</taxon>
        <taxon>Thalassiosirophycidae</taxon>
        <taxon>Thalassiosirales</taxon>
        <taxon>Thalassiosiraceae</taxon>
        <taxon>Thalassiosira</taxon>
    </lineage>
</organism>
<keyword evidence="4" id="KW-1185">Reference proteome</keyword>
<feature type="region of interest" description="Disordered" evidence="1">
    <location>
        <begin position="258"/>
        <end position="307"/>
    </location>
</feature>
<feature type="non-terminal residue" evidence="3">
    <location>
        <position position="483"/>
    </location>
</feature>
<dbReference type="Pfam" id="PF13426">
    <property type="entry name" value="PAS_9"/>
    <property type="match status" value="1"/>
</dbReference>
<dbReference type="OrthoDB" id="447251at2759"/>
<reference evidence="3 4" key="1">
    <citation type="journal article" date="2012" name="Genome Biol.">
        <title>Genome and low-iron response of an oceanic diatom adapted to chronic iron limitation.</title>
        <authorList>
            <person name="Lommer M."/>
            <person name="Specht M."/>
            <person name="Roy A.S."/>
            <person name="Kraemer L."/>
            <person name="Andreson R."/>
            <person name="Gutowska M.A."/>
            <person name="Wolf J."/>
            <person name="Bergner S.V."/>
            <person name="Schilhabel M.B."/>
            <person name="Klostermeier U.C."/>
            <person name="Beiko R.G."/>
            <person name="Rosenstiel P."/>
            <person name="Hippler M."/>
            <person name="Laroche J."/>
        </authorList>
    </citation>
    <scope>NUCLEOTIDE SEQUENCE [LARGE SCALE GENOMIC DNA]</scope>
    <source>
        <strain evidence="3 4">CCMP1005</strain>
    </source>
</reference>
<dbReference type="InterPro" id="IPR000014">
    <property type="entry name" value="PAS"/>
</dbReference>
<dbReference type="Proteomes" id="UP000266841">
    <property type="component" value="Unassembled WGS sequence"/>
</dbReference>
<evidence type="ECO:0000259" key="2">
    <source>
        <dbReference type="Pfam" id="PF13426"/>
    </source>
</evidence>
<dbReference type="AlphaFoldDB" id="K0R6W5"/>
<gene>
    <name evidence="3" type="ORF">THAOC_37021</name>
</gene>
<feature type="domain" description="PAS" evidence="2">
    <location>
        <begin position="78"/>
        <end position="173"/>
    </location>
</feature>
<feature type="compositionally biased region" description="Basic residues" evidence="1">
    <location>
        <begin position="194"/>
        <end position="205"/>
    </location>
</feature>
<evidence type="ECO:0000256" key="1">
    <source>
        <dbReference type="SAM" id="MobiDB-lite"/>
    </source>
</evidence>
<feature type="compositionally biased region" description="Basic and acidic residues" evidence="1">
    <location>
        <begin position="175"/>
        <end position="193"/>
    </location>
</feature>
<dbReference type="Pfam" id="PF03382">
    <property type="entry name" value="DUF285"/>
    <property type="match status" value="1"/>
</dbReference>
<dbReference type="CDD" id="cd00130">
    <property type="entry name" value="PAS"/>
    <property type="match status" value="1"/>
</dbReference>
<protein>
    <recommendedName>
        <fullName evidence="2">PAS domain-containing protein</fullName>
    </recommendedName>
</protein>
<dbReference type="InterPro" id="IPR035965">
    <property type="entry name" value="PAS-like_dom_sf"/>
</dbReference>
<comment type="caution">
    <text evidence="3">The sequence shown here is derived from an EMBL/GenBank/DDBJ whole genome shotgun (WGS) entry which is preliminary data.</text>
</comment>
<dbReference type="eggNOG" id="ENOG502R2D2">
    <property type="taxonomic scope" value="Eukaryota"/>
</dbReference>
<accession>K0R6W5</accession>
<name>K0R6W5_THAOC</name>
<feature type="region of interest" description="Disordered" evidence="1">
    <location>
        <begin position="175"/>
        <end position="217"/>
    </location>
</feature>
<dbReference type="NCBIfam" id="TIGR00229">
    <property type="entry name" value="sensory_box"/>
    <property type="match status" value="1"/>
</dbReference>
<feature type="compositionally biased region" description="Basic and acidic residues" evidence="1">
    <location>
        <begin position="258"/>
        <end position="273"/>
    </location>
</feature>
<dbReference type="Gene3D" id="3.30.450.20">
    <property type="entry name" value="PAS domain"/>
    <property type="match status" value="1"/>
</dbReference>
<proteinExistence type="predicted"/>
<feature type="compositionally biased region" description="Polar residues" evidence="1">
    <location>
        <begin position="206"/>
        <end position="217"/>
    </location>
</feature>
<evidence type="ECO:0000313" key="4">
    <source>
        <dbReference type="Proteomes" id="UP000266841"/>
    </source>
</evidence>
<dbReference type="SUPFAM" id="SSF55785">
    <property type="entry name" value="PYP-like sensor domain (PAS domain)"/>
    <property type="match status" value="1"/>
</dbReference>
<dbReference type="EMBL" id="AGNL01049677">
    <property type="protein sequence ID" value="EJK44436.1"/>
    <property type="molecule type" value="Genomic_DNA"/>
</dbReference>
<sequence>MSLRLPERVARFSIRRRLKRILALRMIKKEDAKILRAAEEDATIDTDVEVPTSLEDALPSDKKLRDTDQRAIVVTEMTGSFNMIGCNKAWENLCGYAECEIRGKDSSILQTEDTNYLGLREAVQRLFEEEAPQRVVSTNKRKDGSKFKNLMKMGPIFDSTGKMTHCVAILTNVDKSNDKSSDKSTNKKCEKRNAAKKKTGSKMRKLSSQFSKPTFKQQSMLNPQMPHLIKLTRHSEIAMTIKSMRHVIRFTYDQDQNKEASEARMAGERGAQERRHRTTGHTRKTDGRTAQETAGASRLSRRLSSNDVGGGLPLRCLKGRRTAMPRTIFHNRRDRNRVGQYSRSKRASMTRLVPCSNGANYPFTAGDDDMLRMYIEDYQTNCVEASSTTCASALEYGYPINCWQVQAITNFRQLFSGSGLSNFNEDISAWDVSSVTNFDGTFSQAAHFNQPIGAWNVSSGVSFENMFHNTHFNQPLNDWDVSQ</sequence>
<evidence type="ECO:0000313" key="3">
    <source>
        <dbReference type="EMBL" id="EJK44436.1"/>
    </source>
</evidence>